<dbReference type="InParanoid" id="A0A0P0WCL5"/>
<keyword evidence="1" id="KW-0472">Membrane</keyword>
<accession>A0A0P0WCL5</accession>
<dbReference type="EMBL" id="AP014960">
    <property type="protein sequence ID" value="BAS90110.1"/>
    <property type="molecule type" value="Genomic_DNA"/>
</dbReference>
<dbReference type="Proteomes" id="UP000059680">
    <property type="component" value="Chromosome 4"/>
</dbReference>
<dbReference type="InterPro" id="IPR004252">
    <property type="entry name" value="Probable_transposase_24"/>
</dbReference>
<dbReference type="Pfam" id="PF03004">
    <property type="entry name" value="Transposase_24"/>
    <property type="match status" value="1"/>
</dbReference>
<dbReference type="PaxDb" id="39947-A0A0P0WCL5"/>
<dbReference type="AlphaFoldDB" id="A0A0P0WCL5"/>
<reference evidence="2 3" key="2">
    <citation type="journal article" date="2013" name="Plant Cell Physiol.">
        <title>Rice Annotation Project Database (RAP-DB): an integrative and interactive database for rice genomics.</title>
        <authorList>
            <person name="Sakai H."/>
            <person name="Lee S.S."/>
            <person name="Tanaka T."/>
            <person name="Numa H."/>
            <person name="Kim J."/>
            <person name="Kawahara Y."/>
            <person name="Wakimoto H."/>
            <person name="Yang C.C."/>
            <person name="Iwamoto M."/>
            <person name="Abe T."/>
            <person name="Yamada Y."/>
            <person name="Muto A."/>
            <person name="Inokuchi H."/>
            <person name="Ikemura T."/>
            <person name="Matsumoto T."/>
            <person name="Sasaki T."/>
            <person name="Itoh T."/>
        </authorList>
    </citation>
    <scope>NUCLEOTIDE SEQUENCE [LARGE SCALE GENOMIC DNA]</scope>
    <source>
        <strain evidence="3">cv. Nipponbare</strain>
    </source>
</reference>
<evidence type="ECO:0000256" key="1">
    <source>
        <dbReference type="SAM" id="Phobius"/>
    </source>
</evidence>
<dbReference type="PANTHER" id="PTHR33063:SF13">
    <property type="entry name" value="OS02G0583500 PROTEIN"/>
    <property type="match status" value="1"/>
</dbReference>
<sequence>MALLNTVTTTRLPTKVSLFIYFPYFILSQLINICMQSFQFMIILDQCLLHLNNFSFNFNCNVHLQLGGVERRDRGNNMGRCLQRLNRACRGKLQVVITEGNIRPVVPLVAAKFATECNIIVRNHVPILPHWKLYKEKPASAYVNLFLGKLKAKFDINIEDDTVKMACTEMMKSAVRQQRYRLKQKYFDPFPLHLVTKTSPVKFMSNEQWTQLLESWKSPQKMEMCQKNKENRGNVKYHHTTGSRAYMVHVENLDDKYNDEEPNAFDLFKEFHYSKKKNATPLLYRRLLLGWKTSYLQQQKVKNLSQRLKLLLMCLLRTPRRIGS</sequence>
<keyword evidence="3" id="KW-1185">Reference proteome</keyword>
<name>A0A0P0WCL5_ORYSJ</name>
<dbReference type="Gramene" id="Os04t0519100-00">
    <property type="protein sequence ID" value="Os04t0519100-00"/>
    <property type="gene ID" value="Os04g0519100"/>
</dbReference>
<dbReference type="SMR" id="A0A0P0WCL5"/>
<dbReference type="FunCoup" id="A0A0P0WCL5">
    <property type="interactions" value="3"/>
</dbReference>
<feature type="transmembrane region" description="Helical" evidence="1">
    <location>
        <begin position="20"/>
        <end position="44"/>
    </location>
</feature>
<dbReference type="PANTHER" id="PTHR33063">
    <property type="entry name" value="OS02G0583500 PROTEIN"/>
    <property type="match status" value="1"/>
</dbReference>
<organism evidence="2 3">
    <name type="scientific">Oryza sativa subsp. japonica</name>
    <name type="common">Rice</name>
    <dbReference type="NCBI Taxonomy" id="39947"/>
    <lineage>
        <taxon>Eukaryota</taxon>
        <taxon>Viridiplantae</taxon>
        <taxon>Streptophyta</taxon>
        <taxon>Embryophyta</taxon>
        <taxon>Tracheophyta</taxon>
        <taxon>Spermatophyta</taxon>
        <taxon>Magnoliopsida</taxon>
        <taxon>Liliopsida</taxon>
        <taxon>Poales</taxon>
        <taxon>Poaceae</taxon>
        <taxon>BOP clade</taxon>
        <taxon>Oryzoideae</taxon>
        <taxon>Oryzeae</taxon>
        <taxon>Oryzinae</taxon>
        <taxon>Oryza</taxon>
        <taxon>Oryza sativa</taxon>
    </lineage>
</organism>
<proteinExistence type="predicted"/>
<keyword evidence="1" id="KW-0812">Transmembrane</keyword>
<dbReference type="eggNOG" id="ENOG502R3XK">
    <property type="taxonomic scope" value="Eukaryota"/>
</dbReference>
<reference evidence="3" key="1">
    <citation type="journal article" date="2005" name="Nature">
        <title>The map-based sequence of the rice genome.</title>
        <authorList>
            <consortium name="International rice genome sequencing project (IRGSP)"/>
            <person name="Matsumoto T."/>
            <person name="Wu J."/>
            <person name="Kanamori H."/>
            <person name="Katayose Y."/>
            <person name="Fujisawa M."/>
            <person name="Namiki N."/>
            <person name="Mizuno H."/>
            <person name="Yamamoto K."/>
            <person name="Antonio B.A."/>
            <person name="Baba T."/>
            <person name="Sakata K."/>
            <person name="Nagamura Y."/>
            <person name="Aoki H."/>
            <person name="Arikawa K."/>
            <person name="Arita K."/>
            <person name="Bito T."/>
            <person name="Chiden Y."/>
            <person name="Fujitsuka N."/>
            <person name="Fukunaka R."/>
            <person name="Hamada M."/>
            <person name="Harada C."/>
            <person name="Hayashi A."/>
            <person name="Hijishita S."/>
            <person name="Honda M."/>
            <person name="Hosokawa S."/>
            <person name="Ichikawa Y."/>
            <person name="Idonuma A."/>
            <person name="Iijima M."/>
            <person name="Ikeda M."/>
            <person name="Ikeno M."/>
            <person name="Ito K."/>
            <person name="Ito S."/>
            <person name="Ito T."/>
            <person name="Ito Y."/>
            <person name="Ito Y."/>
            <person name="Iwabuchi A."/>
            <person name="Kamiya K."/>
            <person name="Karasawa W."/>
            <person name="Kurita K."/>
            <person name="Katagiri S."/>
            <person name="Kikuta A."/>
            <person name="Kobayashi H."/>
            <person name="Kobayashi N."/>
            <person name="Machita K."/>
            <person name="Maehara T."/>
            <person name="Masukawa M."/>
            <person name="Mizubayashi T."/>
            <person name="Mukai Y."/>
            <person name="Nagasaki H."/>
            <person name="Nagata Y."/>
            <person name="Naito S."/>
            <person name="Nakashima M."/>
            <person name="Nakama Y."/>
            <person name="Nakamichi Y."/>
            <person name="Nakamura M."/>
            <person name="Meguro A."/>
            <person name="Negishi M."/>
            <person name="Ohta I."/>
            <person name="Ohta T."/>
            <person name="Okamoto M."/>
            <person name="Ono N."/>
            <person name="Saji S."/>
            <person name="Sakaguchi M."/>
            <person name="Sakai K."/>
            <person name="Shibata M."/>
            <person name="Shimokawa T."/>
            <person name="Song J."/>
            <person name="Takazaki Y."/>
            <person name="Terasawa K."/>
            <person name="Tsugane M."/>
            <person name="Tsuji K."/>
            <person name="Ueda S."/>
            <person name="Waki K."/>
            <person name="Yamagata H."/>
            <person name="Yamamoto M."/>
            <person name="Yamamoto S."/>
            <person name="Yamane H."/>
            <person name="Yoshiki S."/>
            <person name="Yoshihara R."/>
            <person name="Yukawa K."/>
            <person name="Zhong H."/>
            <person name="Yano M."/>
            <person name="Yuan Q."/>
            <person name="Ouyang S."/>
            <person name="Liu J."/>
            <person name="Jones K.M."/>
            <person name="Gansberger K."/>
            <person name="Moffat K."/>
            <person name="Hill J."/>
            <person name="Bera J."/>
            <person name="Fadrosh D."/>
            <person name="Jin S."/>
            <person name="Johri S."/>
            <person name="Kim M."/>
            <person name="Overton L."/>
            <person name="Reardon M."/>
            <person name="Tsitrin T."/>
            <person name="Vuong H."/>
            <person name="Weaver B."/>
            <person name="Ciecko A."/>
            <person name="Tallon L."/>
            <person name="Jackson J."/>
            <person name="Pai G."/>
            <person name="Aken S.V."/>
            <person name="Utterback T."/>
            <person name="Reidmuller S."/>
            <person name="Feldblyum T."/>
            <person name="Hsiao J."/>
            <person name="Zismann V."/>
            <person name="Iobst S."/>
            <person name="de Vazeille A.R."/>
            <person name="Buell C.R."/>
            <person name="Ying K."/>
            <person name="Li Y."/>
            <person name="Lu T."/>
            <person name="Huang Y."/>
            <person name="Zhao Q."/>
            <person name="Feng Q."/>
            <person name="Zhang L."/>
            <person name="Zhu J."/>
            <person name="Weng Q."/>
            <person name="Mu J."/>
            <person name="Lu Y."/>
            <person name="Fan D."/>
            <person name="Liu Y."/>
            <person name="Guan J."/>
            <person name="Zhang Y."/>
            <person name="Yu S."/>
            <person name="Liu X."/>
            <person name="Zhang Y."/>
            <person name="Hong G."/>
            <person name="Han B."/>
            <person name="Choisne N."/>
            <person name="Demange N."/>
            <person name="Orjeda G."/>
            <person name="Samain S."/>
            <person name="Cattolico L."/>
            <person name="Pelletier E."/>
            <person name="Couloux A."/>
            <person name="Segurens B."/>
            <person name="Wincker P."/>
            <person name="D'Hont A."/>
            <person name="Scarpelli C."/>
            <person name="Weissenbach J."/>
            <person name="Salanoubat M."/>
            <person name="Quetier F."/>
            <person name="Yu Y."/>
            <person name="Kim H.R."/>
            <person name="Rambo T."/>
            <person name="Currie J."/>
            <person name="Collura K."/>
            <person name="Luo M."/>
            <person name="Yang T."/>
            <person name="Ammiraju J.S.S."/>
            <person name="Engler F."/>
            <person name="Soderlund C."/>
            <person name="Wing R.A."/>
            <person name="Palmer L.E."/>
            <person name="de la Bastide M."/>
            <person name="Spiegel L."/>
            <person name="Nascimento L."/>
            <person name="Zutavern T."/>
            <person name="O'Shaughnessy A."/>
            <person name="Dike S."/>
            <person name="Dedhia N."/>
            <person name="Preston R."/>
            <person name="Balija V."/>
            <person name="McCombie W.R."/>
            <person name="Chow T."/>
            <person name="Chen H."/>
            <person name="Chung M."/>
            <person name="Chen C."/>
            <person name="Shaw J."/>
            <person name="Wu H."/>
            <person name="Hsiao K."/>
            <person name="Chao Y."/>
            <person name="Chu M."/>
            <person name="Cheng C."/>
            <person name="Hour A."/>
            <person name="Lee P."/>
            <person name="Lin S."/>
            <person name="Lin Y."/>
            <person name="Liou J."/>
            <person name="Liu S."/>
            <person name="Hsing Y."/>
            <person name="Raghuvanshi S."/>
            <person name="Mohanty A."/>
            <person name="Bharti A.K."/>
            <person name="Gaur A."/>
            <person name="Gupta V."/>
            <person name="Kumar D."/>
            <person name="Ravi V."/>
            <person name="Vij S."/>
            <person name="Kapur A."/>
            <person name="Khurana P."/>
            <person name="Khurana P."/>
            <person name="Khurana J.P."/>
            <person name="Tyagi A.K."/>
            <person name="Gaikwad K."/>
            <person name="Singh A."/>
            <person name="Dalal V."/>
            <person name="Srivastava S."/>
            <person name="Dixit A."/>
            <person name="Pal A.K."/>
            <person name="Ghazi I.A."/>
            <person name="Yadav M."/>
            <person name="Pandit A."/>
            <person name="Bhargava A."/>
            <person name="Sureshbabu K."/>
            <person name="Batra K."/>
            <person name="Sharma T.R."/>
            <person name="Mohapatra T."/>
            <person name="Singh N.K."/>
            <person name="Messing J."/>
            <person name="Nelson A.B."/>
            <person name="Fuks G."/>
            <person name="Kavchok S."/>
            <person name="Keizer G."/>
            <person name="Linton E."/>
            <person name="Llaca V."/>
            <person name="Song R."/>
            <person name="Tanyolac B."/>
            <person name="Young S."/>
            <person name="Ho-Il K."/>
            <person name="Hahn J.H."/>
            <person name="Sangsakoo G."/>
            <person name="Vanavichit A."/>
            <person name="de Mattos Luiz.A.T."/>
            <person name="Zimmer P.D."/>
            <person name="Malone G."/>
            <person name="Dellagostin O."/>
            <person name="de Oliveira A.C."/>
            <person name="Bevan M."/>
            <person name="Bancroft I."/>
            <person name="Minx P."/>
            <person name="Cordum H."/>
            <person name="Wilson R."/>
            <person name="Cheng Z."/>
            <person name="Jin W."/>
            <person name="Jiang J."/>
            <person name="Leong S.A."/>
            <person name="Iwama H."/>
            <person name="Gojobori T."/>
            <person name="Itoh T."/>
            <person name="Niimura Y."/>
            <person name="Fujii Y."/>
            <person name="Habara T."/>
            <person name="Sakai H."/>
            <person name="Sato Y."/>
            <person name="Wilson G."/>
            <person name="Kumar K."/>
            <person name="McCouch S."/>
            <person name="Juretic N."/>
            <person name="Hoen D."/>
            <person name="Wright S."/>
            <person name="Bruskiewich R."/>
            <person name="Bureau T."/>
            <person name="Miyao A."/>
            <person name="Hirochika H."/>
            <person name="Nishikawa T."/>
            <person name="Kadowaki K."/>
            <person name="Sugiura M."/>
            <person name="Burr B."/>
            <person name="Sasaki T."/>
        </authorList>
    </citation>
    <scope>NUCLEOTIDE SEQUENCE [LARGE SCALE GENOMIC DNA]</scope>
    <source>
        <strain evidence="3">cv. Nipponbare</strain>
    </source>
</reference>
<reference evidence="2 3" key="3">
    <citation type="journal article" date="2013" name="Rice">
        <title>Improvement of the Oryza sativa Nipponbare reference genome using next generation sequence and optical map data.</title>
        <authorList>
            <person name="Kawahara Y."/>
            <person name="de la Bastide M."/>
            <person name="Hamilton J.P."/>
            <person name="Kanamori H."/>
            <person name="McCombie W.R."/>
            <person name="Ouyang S."/>
            <person name="Schwartz D.C."/>
            <person name="Tanaka T."/>
            <person name="Wu J."/>
            <person name="Zhou S."/>
            <person name="Childs K.L."/>
            <person name="Davidson R.M."/>
            <person name="Lin H."/>
            <person name="Quesada-Ocampo L."/>
            <person name="Vaillancourt B."/>
            <person name="Sakai H."/>
            <person name="Lee S.S."/>
            <person name="Kim J."/>
            <person name="Numa H."/>
            <person name="Itoh T."/>
            <person name="Buell C.R."/>
            <person name="Matsumoto T."/>
        </authorList>
    </citation>
    <scope>NUCLEOTIDE SEQUENCE [LARGE SCALE GENOMIC DNA]</scope>
    <source>
        <strain evidence="3">cv. Nipponbare</strain>
    </source>
</reference>
<protein>
    <submittedName>
        <fullName evidence="2">Os04g0519100 protein</fullName>
    </submittedName>
</protein>
<keyword evidence="1" id="KW-1133">Transmembrane helix</keyword>
<evidence type="ECO:0000313" key="2">
    <source>
        <dbReference type="EMBL" id="BAS90110.1"/>
    </source>
</evidence>
<evidence type="ECO:0000313" key="3">
    <source>
        <dbReference type="Proteomes" id="UP000059680"/>
    </source>
</evidence>
<gene>
    <name evidence="2" type="ordered locus">Os04g0519100</name>
    <name evidence="2" type="ORF">OSNPB_040519100</name>
</gene>